<evidence type="ECO:0000313" key="6">
    <source>
        <dbReference type="EMBL" id="VAX36766.1"/>
    </source>
</evidence>
<proteinExistence type="inferred from homology"/>
<evidence type="ECO:0000256" key="1">
    <source>
        <dbReference type="ARBA" id="ARBA00005417"/>
    </source>
</evidence>
<gene>
    <name evidence="6" type="ORF">MNBD_UNCLBAC01-1277</name>
</gene>
<dbReference type="PROSITE" id="PS50893">
    <property type="entry name" value="ABC_TRANSPORTER_2"/>
    <property type="match status" value="1"/>
</dbReference>
<reference evidence="6" key="1">
    <citation type="submission" date="2018-06" db="EMBL/GenBank/DDBJ databases">
        <authorList>
            <person name="Zhirakovskaya E."/>
        </authorList>
    </citation>
    <scope>NUCLEOTIDE SEQUENCE</scope>
</reference>
<dbReference type="InterPro" id="IPR003439">
    <property type="entry name" value="ABC_transporter-like_ATP-bd"/>
</dbReference>
<comment type="similarity">
    <text evidence="1">Belongs to the ABC transporter superfamily.</text>
</comment>
<dbReference type="CDD" id="cd03230">
    <property type="entry name" value="ABC_DR_subfamily_A"/>
    <property type="match status" value="1"/>
</dbReference>
<dbReference type="AlphaFoldDB" id="A0A3B1D1J9"/>
<dbReference type="InterPro" id="IPR027417">
    <property type="entry name" value="P-loop_NTPase"/>
</dbReference>
<sequence>MILIKDVVKIFGKQQILKNISFEIKQGEIVGFLGQNGAGKTTLMRIITSYLSATSGEVFIAGKNVAHNTLVIRQKIGYLPETPPLYDNMIVHDYLKFAAKLKDVPVKQQSVQVERVLSQCHLQEVRHEMIGILSKGYRQRIGIAQAIIHNPAILILDEPTNGLDPVQILQVRKLIKSLESQCTVLISTHILSEIEQLAQRVLMIKSGKIIADDTLDNLLQGKSLEKVFFQLNGLSYD</sequence>
<accession>A0A3B1D1J9</accession>
<dbReference type="InterPro" id="IPR003593">
    <property type="entry name" value="AAA+_ATPase"/>
</dbReference>
<dbReference type="GO" id="GO:0005524">
    <property type="term" value="F:ATP binding"/>
    <property type="evidence" value="ECO:0007669"/>
    <property type="project" value="UniProtKB-KW"/>
</dbReference>
<evidence type="ECO:0000256" key="4">
    <source>
        <dbReference type="ARBA" id="ARBA00022840"/>
    </source>
</evidence>
<protein>
    <submittedName>
        <fullName evidence="6">Gliding motility-associated ABC transporter ATP-binding protein GldA</fullName>
    </submittedName>
</protein>
<keyword evidence="3" id="KW-0547">Nucleotide-binding</keyword>
<evidence type="ECO:0000259" key="5">
    <source>
        <dbReference type="PROSITE" id="PS50893"/>
    </source>
</evidence>
<dbReference type="EMBL" id="UOGJ01000110">
    <property type="protein sequence ID" value="VAX36766.1"/>
    <property type="molecule type" value="Genomic_DNA"/>
</dbReference>
<name>A0A3B1D1J9_9ZZZZ</name>
<dbReference type="Gene3D" id="3.40.50.300">
    <property type="entry name" value="P-loop containing nucleotide triphosphate hydrolases"/>
    <property type="match status" value="1"/>
</dbReference>
<feature type="domain" description="ABC transporter" evidence="5">
    <location>
        <begin position="2"/>
        <end position="231"/>
    </location>
</feature>
<organism evidence="6">
    <name type="scientific">hydrothermal vent metagenome</name>
    <dbReference type="NCBI Taxonomy" id="652676"/>
    <lineage>
        <taxon>unclassified sequences</taxon>
        <taxon>metagenomes</taxon>
        <taxon>ecological metagenomes</taxon>
    </lineage>
</organism>
<evidence type="ECO:0000256" key="2">
    <source>
        <dbReference type="ARBA" id="ARBA00022448"/>
    </source>
</evidence>
<dbReference type="SUPFAM" id="SSF52540">
    <property type="entry name" value="P-loop containing nucleoside triphosphate hydrolases"/>
    <property type="match status" value="1"/>
</dbReference>
<dbReference type="Pfam" id="PF00005">
    <property type="entry name" value="ABC_tran"/>
    <property type="match status" value="1"/>
</dbReference>
<keyword evidence="4 6" id="KW-0067">ATP-binding</keyword>
<keyword evidence="2" id="KW-0813">Transport</keyword>
<evidence type="ECO:0000256" key="3">
    <source>
        <dbReference type="ARBA" id="ARBA00022741"/>
    </source>
</evidence>
<dbReference type="InterPro" id="IPR050763">
    <property type="entry name" value="ABC_transporter_ATP-binding"/>
</dbReference>
<dbReference type="PANTHER" id="PTHR42711">
    <property type="entry name" value="ABC TRANSPORTER ATP-BINDING PROTEIN"/>
    <property type="match status" value="1"/>
</dbReference>
<dbReference type="SMART" id="SM00382">
    <property type="entry name" value="AAA"/>
    <property type="match status" value="1"/>
</dbReference>
<dbReference type="PANTHER" id="PTHR42711:SF5">
    <property type="entry name" value="ABC TRANSPORTER ATP-BINDING PROTEIN NATA"/>
    <property type="match status" value="1"/>
</dbReference>
<dbReference type="GO" id="GO:0016887">
    <property type="term" value="F:ATP hydrolysis activity"/>
    <property type="evidence" value="ECO:0007669"/>
    <property type="project" value="InterPro"/>
</dbReference>